<keyword evidence="11" id="KW-1185">Reference proteome</keyword>
<keyword evidence="5 7" id="KW-1133">Transmembrane helix</keyword>
<gene>
    <name evidence="10" type="primary">cydC</name>
    <name evidence="10" type="ORF">J4H85_07510</name>
</gene>
<dbReference type="SMART" id="SM00382">
    <property type="entry name" value="AAA"/>
    <property type="match status" value="1"/>
</dbReference>
<dbReference type="GO" id="GO:0005524">
    <property type="term" value="F:ATP binding"/>
    <property type="evidence" value="ECO:0007669"/>
    <property type="project" value="UniProtKB-KW"/>
</dbReference>
<feature type="transmembrane region" description="Helical" evidence="7">
    <location>
        <begin position="12"/>
        <end position="35"/>
    </location>
</feature>
<dbReference type="GO" id="GO:0034775">
    <property type="term" value="P:glutathione transmembrane transport"/>
    <property type="evidence" value="ECO:0007669"/>
    <property type="project" value="InterPro"/>
</dbReference>
<feature type="transmembrane region" description="Helical" evidence="7">
    <location>
        <begin position="228"/>
        <end position="252"/>
    </location>
</feature>
<dbReference type="Gene3D" id="1.20.1560.10">
    <property type="entry name" value="ABC transporter type 1, transmembrane domain"/>
    <property type="match status" value="1"/>
</dbReference>
<dbReference type="SUPFAM" id="SSF90123">
    <property type="entry name" value="ABC transporter transmembrane region"/>
    <property type="match status" value="1"/>
</dbReference>
<dbReference type="InterPro" id="IPR025662">
    <property type="entry name" value="Sigma_54_int_dom_ATP-bd_1"/>
</dbReference>
<evidence type="ECO:0000259" key="9">
    <source>
        <dbReference type="PROSITE" id="PS50929"/>
    </source>
</evidence>
<dbReference type="InterPro" id="IPR011527">
    <property type="entry name" value="ABC1_TM_dom"/>
</dbReference>
<dbReference type="InterPro" id="IPR039421">
    <property type="entry name" value="Type_1_exporter"/>
</dbReference>
<keyword evidence="2 7" id="KW-0812">Transmembrane</keyword>
<comment type="subcellular location">
    <subcellularLocation>
        <location evidence="1">Cell membrane</location>
        <topology evidence="1">Multi-pass membrane protein</topology>
    </subcellularLocation>
</comment>
<feature type="domain" description="ABC transporter" evidence="8">
    <location>
        <begin position="337"/>
        <end position="546"/>
    </location>
</feature>
<dbReference type="PROSITE" id="PS00675">
    <property type="entry name" value="SIGMA54_INTERACT_1"/>
    <property type="match status" value="1"/>
</dbReference>
<dbReference type="PROSITE" id="PS50893">
    <property type="entry name" value="ABC_TRANSPORTER_2"/>
    <property type="match status" value="1"/>
</dbReference>
<evidence type="ECO:0000256" key="1">
    <source>
        <dbReference type="ARBA" id="ARBA00004651"/>
    </source>
</evidence>
<dbReference type="InterPro" id="IPR003439">
    <property type="entry name" value="ABC_transporter-like_ATP-bd"/>
</dbReference>
<evidence type="ECO:0000256" key="3">
    <source>
        <dbReference type="ARBA" id="ARBA00022741"/>
    </source>
</evidence>
<protein>
    <submittedName>
        <fullName evidence="10">Thiol reductant ABC exporter subunit CydC</fullName>
    </submittedName>
</protein>
<dbReference type="Pfam" id="PF00005">
    <property type="entry name" value="ABC_tran"/>
    <property type="match status" value="1"/>
</dbReference>
<feature type="transmembrane region" description="Helical" evidence="7">
    <location>
        <begin position="41"/>
        <end position="61"/>
    </location>
</feature>
<dbReference type="InterPro" id="IPR017871">
    <property type="entry name" value="ABC_transporter-like_CS"/>
</dbReference>
<comment type="caution">
    <text evidence="10">The sequence shown here is derived from an EMBL/GenBank/DDBJ whole genome shotgun (WGS) entry which is preliminary data.</text>
</comment>
<dbReference type="EMBL" id="JAGFBF010000005">
    <property type="protein sequence ID" value="MBO2989840.1"/>
    <property type="molecule type" value="Genomic_DNA"/>
</dbReference>
<dbReference type="Pfam" id="PF00664">
    <property type="entry name" value="ABC_membrane"/>
    <property type="match status" value="1"/>
</dbReference>
<evidence type="ECO:0000313" key="10">
    <source>
        <dbReference type="EMBL" id="MBO2989840.1"/>
    </source>
</evidence>
<keyword evidence="4" id="KW-0067">ATP-binding</keyword>
<organism evidence="10 11">
    <name type="scientific">Leucobacter tardus</name>
    <dbReference type="NCBI Taxonomy" id="501483"/>
    <lineage>
        <taxon>Bacteria</taxon>
        <taxon>Bacillati</taxon>
        <taxon>Actinomycetota</taxon>
        <taxon>Actinomycetes</taxon>
        <taxon>Micrococcales</taxon>
        <taxon>Microbacteriaceae</taxon>
        <taxon>Leucobacter</taxon>
    </lineage>
</organism>
<feature type="transmembrane region" description="Helical" evidence="7">
    <location>
        <begin position="126"/>
        <end position="143"/>
    </location>
</feature>
<dbReference type="InterPro" id="IPR036640">
    <property type="entry name" value="ABC1_TM_sf"/>
</dbReference>
<sequence>MPSRRRRTPGIVFGVLADACVVGLLALSAWLIVRAGEQPPILHLTFAVVGVRALAIGRAAFRYVERIASHDAALAQLSELRSETFAALVPRVPGALGSHRRGDVLAAFVDDVDQLQDEPLRVRQPFIVSTVVVLASLAVLAIASATAALILLAVLLVAGAAAALLAARIAARGDRELSAARAALVDRLLERSSAAEVLAAFGAEPLQRHRIAEAEAHLTRVQLARSRAAGLTGAILTVGSGIASLIILLALAPIVGSGISAPVFAAAVIVPAAVFEVFAQCLQALVARRTVAASAARVAELTEAPMPAEVPVESSSMEDAPDEAPNLLGADAAGPLIAVEHLGVTHPGASAPAVSDVSFTLGAGETLVITGESGSGKTTLALALVRLLEYTGAYRIGGVDARALTTHALRGVVGLCEQEPHLFDADLRQNLKFARDSASDAELMDVLERVGLADWAAQRGGLDAPVGERGVLVSGGQAQRIALARAILADFPVVVLDEPTAGVDRDRADRLLTDLIGAVPADRAVILITHTALPGGVGAQRLRLDERVG</sequence>
<keyword evidence="3" id="KW-0547">Nucleotide-binding</keyword>
<feature type="transmembrane region" description="Helical" evidence="7">
    <location>
        <begin position="258"/>
        <end position="279"/>
    </location>
</feature>
<proteinExistence type="predicted"/>
<evidence type="ECO:0000256" key="5">
    <source>
        <dbReference type="ARBA" id="ARBA00022989"/>
    </source>
</evidence>
<accession>A0A939QCW7</accession>
<keyword evidence="6 7" id="KW-0472">Membrane</keyword>
<dbReference type="PANTHER" id="PTHR24221:SF654">
    <property type="entry name" value="ATP-BINDING CASSETTE SUB-FAMILY B MEMBER 6"/>
    <property type="match status" value="1"/>
</dbReference>
<dbReference type="GO" id="GO:0034040">
    <property type="term" value="F:ATPase-coupled lipid transmembrane transporter activity"/>
    <property type="evidence" value="ECO:0007669"/>
    <property type="project" value="TreeGrafter"/>
</dbReference>
<feature type="transmembrane region" description="Helical" evidence="7">
    <location>
        <begin position="149"/>
        <end position="171"/>
    </location>
</feature>
<reference evidence="10" key="1">
    <citation type="submission" date="2021-03" db="EMBL/GenBank/DDBJ databases">
        <title>Leucobacter chromiisoli sp. nov., isolated from chromium-containing soil of chemical plant.</title>
        <authorList>
            <person name="Xu Z."/>
        </authorList>
    </citation>
    <scope>NUCLEOTIDE SEQUENCE</scope>
    <source>
        <strain evidence="10">K 70/01</strain>
    </source>
</reference>
<dbReference type="InterPro" id="IPR014223">
    <property type="entry name" value="ABC_CydC/D"/>
</dbReference>
<dbReference type="PROSITE" id="PS50929">
    <property type="entry name" value="ABC_TM1F"/>
    <property type="match status" value="1"/>
</dbReference>
<dbReference type="SUPFAM" id="SSF52540">
    <property type="entry name" value="P-loop containing nucleoside triphosphate hydrolases"/>
    <property type="match status" value="1"/>
</dbReference>
<evidence type="ECO:0000256" key="2">
    <source>
        <dbReference type="ARBA" id="ARBA00022692"/>
    </source>
</evidence>
<evidence type="ECO:0000256" key="4">
    <source>
        <dbReference type="ARBA" id="ARBA00022840"/>
    </source>
</evidence>
<evidence type="ECO:0000256" key="7">
    <source>
        <dbReference type="SAM" id="Phobius"/>
    </source>
</evidence>
<dbReference type="InterPro" id="IPR027417">
    <property type="entry name" value="P-loop_NTPase"/>
</dbReference>
<dbReference type="GO" id="GO:0045454">
    <property type="term" value="P:cell redox homeostasis"/>
    <property type="evidence" value="ECO:0007669"/>
    <property type="project" value="InterPro"/>
</dbReference>
<evidence type="ECO:0000256" key="6">
    <source>
        <dbReference type="ARBA" id="ARBA00023136"/>
    </source>
</evidence>
<evidence type="ECO:0000313" key="11">
    <source>
        <dbReference type="Proteomes" id="UP000668403"/>
    </source>
</evidence>
<feature type="domain" description="ABC transmembrane type-1" evidence="9">
    <location>
        <begin position="10"/>
        <end position="290"/>
    </location>
</feature>
<dbReference type="PANTHER" id="PTHR24221">
    <property type="entry name" value="ATP-BINDING CASSETTE SUB-FAMILY B"/>
    <property type="match status" value="1"/>
</dbReference>
<dbReference type="AlphaFoldDB" id="A0A939QCW7"/>
<dbReference type="NCBIfam" id="TIGR02868">
    <property type="entry name" value="CydC"/>
    <property type="match status" value="1"/>
</dbReference>
<dbReference type="Gene3D" id="3.40.50.300">
    <property type="entry name" value="P-loop containing nucleotide triphosphate hydrolases"/>
    <property type="match status" value="1"/>
</dbReference>
<dbReference type="PROSITE" id="PS00211">
    <property type="entry name" value="ABC_TRANSPORTER_1"/>
    <property type="match status" value="1"/>
</dbReference>
<evidence type="ECO:0000259" key="8">
    <source>
        <dbReference type="PROSITE" id="PS50893"/>
    </source>
</evidence>
<name>A0A939QCW7_9MICO</name>
<dbReference type="InterPro" id="IPR003593">
    <property type="entry name" value="AAA+_ATPase"/>
</dbReference>
<dbReference type="Proteomes" id="UP000668403">
    <property type="component" value="Unassembled WGS sequence"/>
</dbReference>
<dbReference type="GO" id="GO:0005886">
    <property type="term" value="C:plasma membrane"/>
    <property type="evidence" value="ECO:0007669"/>
    <property type="project" value="UniProtKB-SubCell"/>
</dbReference>
<dbReference type="GO" id="GO:0016887">
    <property type="term" value="F:ATP hydrolysis activity"/>
    <property type="evidence" value="ECO:0007669"/>
    <property type="project" value="InterPro"/>
</dbReference>
<dbReference type="GO" id="GO:0140359">
    <property type="term" value="F:ABC-type transporter activity"/>
    <property type="evidence" value="ECO:0007669"/>
    <property type="project" value="InterPro"/>
</dbReference>